<accession>A0A6G0YE05</accession>
<evidence type="ECO:0000313" key="3">
    <source>
        <dbReference type="Proteomes" id="UP000478052"/>
    </source>
</evidence>
<comment type="caution">
    <text evidence="2">The sequence shown here is derived from an EMBL/GenBank/DDBJ whole genome shotgun (WGS) entry which is preliminary data.</text>
</comment>
<name>A0A6G0YE05_APHCR</name>
<dbReference type="Proteomes" id="UP000478052">
    <property type="component" value="Unassembled WGS sequence"/>
</dbReference>
<organism evidence="2 3">
    <name type="scientific">Aphis craccivora</name>
    <name type="common">Cowpea aphid</name>
    <dbReference type="NCBI Taxonomy" id="307492"/>
    <lineage>
        <taxon>Eukaryota</taxon>
        <taxon>Metazoa</taxon>
        <taxon>Ecdysozoa</taxon>
        <taxon>Arthropoda</taxon>
        <taxon>Hexapoda</taxon>
        <taxon>Insecta</taxon>
        <taxon>Pterygota</taxon>
        <taxon>Neoptera</taxon>
        <taxon>Paraneoptera</taxon>
        <taxon>Hemiptera</taxon>
        <taxon>Sternorrhyncha</taxon>
        <taxon>Aphidomorpha</taxon>
        <taxon>Aphidoidea</taxon>
        <taxon>Aphididae</taxon>
        <taxon>Aphidini</taxon>
        <taxon>Aphis</taxon>
        <taxon>Aphis</taxon>
    </lineage>
</organism>
<gene>
    <name evidence="2" type="ORF">FWK35_00008532</name>
</gene>
<protein>
    <submittedName>
        <fullName evidence="2">Uncharacterized protein</fullName>
    </submittedName>
</protein>
<proteinExistence type="predicted"/>
<dbReference type="EMBL" id="VUJU01004560">
    <property type="protein sequence ID" value="KAF0753977.1"/>
    <property type="molecule type" value="Genomic_DNA"/>
</dbReference>
<keyword evidence="3" id="KW-1185">Reference proteome</keyword>
<dbReference type="AlphaFoldDB" id="A0A6G0YE05"/>
<evidence type="ECO:0000256" key="1">
    <source>
        <dbReference type="SAM" id="MobiDB-lite"/>
    </source>
</evidence>
<sequence length="75" mass="8724">MGHRSFPKNVNNQRRKRGDALGEEVEEQLLAYVRSNPRFSTRHVGTLVENFLPDLVQHLRLGDADRRLLLLLFRG</sequence>
<feature type="region of interest" description="Disordered" evidence="1">
    <location>
        <begin position="1"/>
        <end position="20"/>
    </location>
</feature>
<feature type="non-terminal residue" evidence="2">
    <location>
        <position position="75"/>
    </location>
</feature>
<reference evidence="2 3" key="1">
    <citation type="submission" date="2019-08" db="EMBL/GenBank/DDBJ databases">
        <title>Whole genome of Aphis craccivora.</title>
        <authorList>
            <person name="Voronova N.V."/>
            <person name="Shulinski R.S."/>
            <person name="Bandarenka Y.V."/>
            <person name="Zhorov D.G."/>
            <person name="Warner D."/>
        </authorList>
    </citation>
    <scope>NUCLEOTIDE SEQUENCE [LARGE SCALE GENOMIC DNA]</scope>
    <source>
        <strain evidence="2">180601</strain>
        <tissue evidence="2">Whole Body</tissue>
    </source>
</reference>
<evidence type="ECO:0000313" key="2">
    <source>
        <dbReference type="EMBL" id="KAF0753977.1"/>
    </source>
</evidence>